<feature type="region of interest" description="Disordered" evidence="1">
    <location>
        <begin position="636"/>
        <end position="682"/>
    </location>
</feature>
<dbReference type="Proteomes" id="UP000266152">
    <property type="component" value="Unassembled WGS sequence"/>
</dbReference>
<feature type="compositionally biased region" description="Polar residues" evidence="1">
    <location>
        <begin position="649"/>
        <end position="658"/>
    </location>
</feature>
<gene>
    <name evidence="3" type="ORF">FSPOR_327</name>
</gene>
<dbReference type="AlphaFoldDB" id="A0A395SUK7"/>
<keyword evidence="2" id="KW-0472">Membrane</keyword>
<feature type="compositionally biased region" description="Basic and acidic residues" evidence="1">
    <location>
        <begin position="868"/>
        <end position="879"/>
    </location>
</feature>
<feature type="compositionally biased region" description="Low complexity" evidence="1">
    <location>
        <begin position="387"/>
        <end position="401"/>
    </location>
</feature>
<sequence length="879" mass="96443">MEFSTLLRREVRGAGGLGLGWILAFSIGGAILLFAAIGFLLTWRIKARDKTDTTTIYQVSESVEDHRRSAFNKRLVKRKYNGSRSLSRLSLSLPPVLPPLPTYNSFTFFGGNNKRGRSNSWIEEDKFHGPKVSRSRRDSLFSRDGWLGRAPTIPALMTDDDLEKAQEAQEMEQGIHGQKRHGVETLKPSKTAPDLPLQEEYIQISPVRAPSRARVRASVTDTDLRDILRSTELRLRDGTSRSPSKNSRSSPTKRSPQKISSLRSTPRKNSPTKTPHSHRTTSSLDSTNTTGTVRICRVPPSPSKRATIHTITMDTQSRQVSVGSIGSVANSLLAEAAQELVLPGGLSSPSRQRGRQWEPQENTFVPKNDPPKETVKEDSPDRRASQESEASSSLSTLYSANESEDKDQRDPFIERKAPGGLSSDSRGSLFGSRVSHRRVRNLSISVPGGQTIFNTQSRGQGQGQGQGQFRPSFVSTQAVGGPPISSYLQPPPERFQRNDSSHARDREEIALAFPASNSFTSILTPSVTTEGDSTLSLGNRMSESPKPEVPERMRPALQENRHSVVTLPSPSTMTSSPFDEQDMLSLLMGTGSKRALPEPPRHIAQVDHIMMPKPVSPMPRQEFSQHLRQMSSTANTIYRDELPVDDPSAISTGSPLRRSTSRSKKDMPTLPPPPTVPSMGSLGNSIMELRRMNSMVSSYSGQSLGSSTNEPDSPTLPMLNLTSSFSRRHTSPATPRGSTSGRQNYLNLGSPNKNSSGSVATPMPTRPLPSGRSTRSNLGVEIREDDIEEGKENQEPTPVSSGLRETRKNVNANVGRDSRDLSRGSSKSKLGTVSEMIAESKRESKRKSVESVGLYDKDGFLNNSPDASGRETKGRCLRM</sequence>
<proteinExistence type="predicted"/>
<dbReference type="EMBL" id="PXOF01000007">
    <property type="protein sequence ID" value="RGP76204.1"/>
    <property type="molecule type" value="Genomic_DNA"/>
</dbReference>
<feature type="compositionally biased region" description="Polar residues" evidence="1">
    <location>
        <begin position="522"/>
        <end position="542"/>
    </location>
</feature>
<keyword evidence="2" id="KW-1133">Transmembrane helix</keyword>
<feature type="region of interest" description="Disordered" evidence="1">
    <location>
        <begin position="344"/>
        <end position="503"/>
    </location>
</feature>
<feature type="region of interest" description="Disordered" evidence="1">
    <location>
        <begin position="167"/>
        <end position="196"/>
    </location>
</feature>
<feature type="compositionally biased region" description="Basic and acidic residues" evidence="1">
    <location>
        <begin position="369"/>
        <end position="386"/>
    </location>
</feature>
<feature type="compositionally biased region" description="Basic and acidic residues" evidence="1">
    <location>
        <begin position="494"/>
        <end position="503"/>
    </location>
</feature>
<evidence type="ECO:0000313" key="4">
    <source>
        <dbReference type="Proteomes" id="UP000266152"/>
    </source>
</evidence>
<feature type="region of interest" description="Disordered" evidence="1">
    <location>
        <begin position="230"/>
        <end position="305"/>
    </location>
</feature>
<evidence type="ECO:0000256" key="2">
    <source>
        <dbReference type="SAM" id="Phobius"/>
    </source>
</evidence>
<feature type="transmembrane region" description="Helical" evidence="2">
    <location>
        <begin position="20"/>
        <end position="41"/>
    </location>
</feature>
<organism evidence="3 4">
    <name type="scientific">Fusarium sporotrichioides</name>
    <dbReference type="NCBI Taxonomy" id="5514"/>
    <lineage>
        <taxon>Eukaryota</taxon>
        <taxon>Fungi</taxon>
        <taxon>Dikarya</taxon>
        <taxon>Ascomycota</taxon>
        <taxon>Pezizomycotina</taxon>
        <taxon>Sordariomycetes</taxon>
        <taxon>Hypocreomycetidae</taxon>
        <taxon>Hypocreales</taxon>
        <taxon>Nectriaceae</taxon>
        <taxon>Fusarium</taxon>
    </lineage>
</organism>
<feature type="compositionally biased region" description="Basic and acidic residues" evidence="1">
    <location>
        <begin position="230"/>
        <end position="239"/>
    </location>
</feature>
<accession>A0A395SUK7</accession>
<evidence type="ECO:0000256" key="1">
    <source>
        <dbReference type="SAM" id="MobiDB-lite"/>
    </source>
</evidence>
<dbReference type="STRING" id="5514.A0A395SUK7"/>
<feature type="compositionally biased region" description="Basic and acidic residues" evidence="1">
    <location>
        <begin position="838"/>
        <end position="859"/>
    </location>
</feature>
<feature type="compositionally biased region" description="Polar residues" evidence="1">
    <location>
        <begin position="720"/>
        <end position="759"/>
    </location>
</feature>
<evidence type="ECO:0000313" key="3">
    <source>
        <dbReference type="EMBL" id="RGP76204.1"/>
    </source>
</evidence>
<keyword evidence="2" id="KW-0812">Transmembrane</keyword>
<name>A0A395SUK7_FUSSP</name>
<reference evidence="3 4" key="1">
    <citation type="journal article" date="2018" name="PLoS Pathog.">
        <title>Evolution of structural diversity of trichothecenes, a family of toxins produced by plant pathogenic and entomopathogenic fungi.</title>
        <authorList>
            <person name="Proctor R.H."/>
            <person name="McCormick S.P."/>
            <person name="Kim H.S."/>
            <person name="Cardoza R.E."/>
            <person name="Stanley A.M."/>
            <person name="Lindo L."/>
            <person name="Kelly A."/>
            <person name="Brown D.W."/>
            <person name="Lee T."/>
            <person name="Vaughan M.M."/>
            <person name="Alexander N.J."/>
            <person name="Busman M."/>
            <person name="Gutierrez S."/>
        </authorList>
    </citation>
    <scope>NUCLEOTIDE SEQUENCE [LARGE SCALE GENOMIC DNA]</scope>
    <source>
        <strain evidence="3 4">NRRL 3299</strain>
    </source>
</reference>
<feature type="compositionally biased region" description="Basic and acidic residues" evidence="1">
    <location>
        <begin position="406"/>
        <end position="417"/>
    </location>
</feature>
<feature type="region of interest" description="Disordered" evidence="1">
    <location>
        <begin position="522"/>
        <end position="550"/>
    </location>
</feature>
<feature type="compositionally biased region" description="Low complexity" evidence="1">
    <location>
        <begin position="697"/>
        <end position="707"/>
    </location>
</feature>
<keyword evidence="4" id="KW-1185">Reference proteome</keyword>
<comment type="caution">
    <text evidence="3">The sequence shown here is derived from an EMBL/GenBank/DDBJ whole genome shotgun (WGS) entry which is preliminary data.</text>
</comment>
<feature type="compositionally biased region" description="Low complexity" evidence="1">
    <location>
        <begin position="240"/>
        <end position="254"/>
    </location>
</feature>
<feature type="region of interest" description="Disordered" evidence="1">
    <location>
        <begin position="697"/>
        <end position="879"/>
    </location>
</feature>
<protein>
    <submittedName>
        <fullName evidence="3">Uncharacterized protein</fullName>
    </submittedName>
</protein>
<feature type="compositionally biased region" description="Polar residues" evidence="1">
    <location>
        <begin position="257"/>
        <end position="292"/>
    </location>
</feature>